<dbReference type="PROSITE" id="PS51186">
    <property type="entry name" value="GNAT"/>
    <property type="match status" value="1"/>
</dbReference>
<dbReference type="Proteomes" id="UP001238179">
    <property type="component" value="Chromosome"/>
</dbReference>
<dbReference type="InterPro" id="IPR052523">
    <property type="entry name" value="Trichothecene_AcTrans"/>
</dbReference>
<name>A0AA48GUD3_9BACT</name>
<evidence type="ECO:0000313" key="3">
    <source>
        <dbReference type="Proteomes" id="UP001238179"/>
    </source>
</evidence>
<protein>
    <recommendedName>
        <fullName evidence="1">N-acetyltransferase domain-containing protein</fullName>
    </recommendedName>
</protein>
<accession>A0AA48GUD3</accession>
<dbReference type="CDD" id="cd04301">
    <property type="entry name" value="NAT_SF"/>
    <property type="match status" value="1"/>
</dbReference>
<dbReference type="RefSeq" id="WP_316414858.1">
    <property type="nucleotide sequence ID" value="NZ_AP027080.1"/>
</dbReference>
<gene>
    <name evidence="2" type="ORF">METEAL_11300</name>
</gene>
<feature type="domain" description="N-acetyltransferase" evidence="1">
    <location>
        <begin position="7"/>
        <end position="159"/>
    </location>
</feature>
<dbReference type="InterPro" id="IPR016181">
    <property type="entry name" value="Acyl_CoA_acyltransferase"/>
</dbReference>
<keyword evidence="3" id="KW-1185">Reference proteome</keyword>
<dbReference type="SUPFAM" id="SSF55729">
    <property type="entry name" value="Acyl-CoA N-acyltransferases (Nat)"/>
    <property type="match status" value="1"/>
</dbReference>
<evidence type="ECO:0000313" key="2">
    <source>
        <dbReference type="EMBL" id="BDU71956.1"/>
    </source>
</evidence>
<sequence length="166" mass="18358">MTGSSRVGLRPCGPADAEFLFQVFYHTRAEEFAPAGWDEARLTGFLRDQSQLQERHYHAAHPEAAFEVVEVDGVPAGRQYLDRTGPVFQLIDIALLPAHRGQGIGGELLERILREADGLGRTVALHVEPDNPARLWYRRLGFREGGQVGIHVSMRREPVPGGTGHA</sequence>
<evidence type="ECO:0000259" key="1">
    <source>
        <dbReference type="PROSITE" id="PS51186"/>
    </source>
</evidence>
<dbReference type="Pfam" id="PF00583">
    <property type="entry name" value="Acetyltransf_1"/>
    <property type="match status" value="1"/>
</dbReference>
<reference evidence="3" key="1">
    <citation type="journal article" date="2023" name="Int. J. Syst. Evol. Microbiol.">
        <title>Mesoterricola silvestris gen. nov., sp. nov., Mesoterricola sediminis sp. nov., Geothrix oryzae sp. nov., Geothrix edaphica sp. nov., Geothrix rubra sp. nov., and Geothrix limicola sp. nov., six novel members of Acidobacteriota isolated from soils.</title>
        <authorList>
            <person name="Itoh H."/>
            <person name="Sugisawa Y."/>
            <person name="Mise K."/>
            <person name="Xu Z."/>
            <person name="Kuniyasu M."/>
            <person name="Ushijima N."/>
            <person name="Kawano K."/>
            <person name="Kobayashi E."/>
            <person name="Shiratori Y."/>
            <person name="Masuda Y."/>
            <person name="Senoo K."/>
        </authorList>
    </citation>
    <scope>NUCLEOTIDE SEQUENCE [LARGE SCALE GENOMIC DNA]</scope>
    <source>
        <strain evidence="3">W79</strain>
    </source>
</reference>
<dbReference type="AlphaFoldDB" id="A0AA48GUD3"/>
<dbReference type="Gene3D" id="3.40.630.30">
    <property type="match status" value="1"/>
</dbReference>
<dbReference type="EMBL" id="AP027080">
    <property type="protein sequence ID" value="BDU71956.1"/>
    <property type="molecule type" value="Genomic_DNA"/>
</dbReference>
<dbReference type="KEGG" id="msil:METEAL_11300"/>
<dbReference type="InterPro" id="IPR000182">
    <property type="entry name" value="GNAT_dom"/>
</dbReference>
<proteinExistence type="predicted"/>
<dbReference type="GO" id="GO:0016747">
    <property type="term" value="F:acyltransferase activity, transferring groups other than amino-acyl groups"/>
    <property type="evidence" value="ECO:0007669"/>
    <property type="project" value="InterPro"/>
</dbReference>
<dbReference type="PANTHER" id="PTHR42791">
    <property type="entry name" value="GNAT FAMILY ACETYLTRANSFERASE"/>
    <property type="match status" value="1"/>
</dbReference>
<dbReference type="PANTHER" id="PTHR42791:SF1">
    <property type="entry name" value="N-ACETYLTRANSFERASE DOMAIN-CONTAINING PROTEIN"/>
    <property type="match status" value="1"/>
</dbReference>
<organism evidence="2 3">
    <name type="scientific">Mesoterricola silvestris</name>
    <dbReference type="NCBI Taxonomy" id="2927979"/>
    <lineage>
        <taxon>Bacteria</taxon>
        <taxon>Pseudomonadati</taxon>
        <taxon>Acidobacteriota</taxon>
        <taxon>Holophagae</taxon>
        <taxon>Holophagales</taxon>
        <taxon>Holophagaceae</taxon>
        <taxon>Mesoterricola</taxon>
    </lineage>
</organism>